<feature type="transmembrane region" description="Helical" evidence="6">
    <location>
        <begin position="721"/>
        <end position="742"/>
    </location>
</feature>
<gene>
    <name evidence="8" type="ORF">LPB137_06130</name>
</gene>
<evidence type="ECO:0000256" key="4">
    <source>
        <dbReference type="ARBA" id="ARBA00022989"/>
    </source>
</evidence>
<keyword evidence="2" id="KW-1003">Cell membrane</keyword>
<feature type="transmembrane region" description="Helical" evidence="6">
    <location>
        <begin position="695"/>
        <end position="715"/>
    </location>
</feature>
<accession>A0A1P8KLP5</accession>
<feature type="transmembrane region" description="Helical" evidence="6">
    <location>
        <begin position="670"/>
        <end position="688"/>
    </location>
</feature>
<dbReference type="PROSITE" id="PS50156">
    <property type="entry name" value="SSD"/>
    <property type="match status" value="1"/>
</dbReference>
<dbReference type="AlphaFoldDB" id="A0A1P8KLP5"/>
<dbReference type="InterPro" id="IPR004869">
    <property type="entry name" value="MMPL_dom"/>
</dbReference>
<keyword evidence="9" id="KW-1185">Reference proteome</keyword>
<feature type="transmembrane region" description="Helical" evidence="6">
    <location>
        <begin position="258"/>
        <end position="277"/>
    </location>
</feature>
<dbReference type="GO" id="GO:0022857">
    <property type="term" value="F:transmembrane transporter activity"/>
    <property type="evidence" value="ECO:0007669"/>
    <property type="project" value="InterPro"/>
</dbReference>
<dbReference type="Pfam" id="PF03176">
    <property type="entry name" value="MMPL"/>
    <property type="match status" value="2"/>
</dbReference>
<dbReference type="PANTHER" id="PTHR33406">
    <property type="entry name" value="MEMBRANE PROTEIN MJ1562-RELATED"/>
    <property type="match status" value="1"/>
</dbReference>
<feature type="transmembrane region" description="Helical" evidence="6">
    <location>
        <begin position="793"/>
        <end position="814"/>
    </location>
</feature>
<keyword evidence="4 6" id="KW-1133">Transmembrane helix</keyword>
<sequence length="827" mass="94218">MIKKIYDNVILKFPIAVLLVLFTSITVLGYYATKLEIDASAETLLLDDDKDLKFSREVNKRYYNPNFLVITYSPYDELLSKTSLDRLSSLSDDLLKLENIESITSILNVPLVQSPIRPISDLVDGVETLSTKEYDLTLVKKEFLTSELYSNNLVSPDFKTTALMLNLKEDKKYFELLEKRNDLLAKKRANNITKDELNLLNKTVLEFKEYRDFLREQETSDIKNIRAIISKYDNQASIFLGGINMIANDIVGFVRSDLLIYGSTLVFLLIFILWFIFRHPRWIILPIVICLLSVVSTAGVLGLFNWEVTVISSNFIALQLIITISIVLHLIVRYRELNVKYKNASQYKLVINTILSKMNPSFFAIITTITGFASLVLSSIQPVKNLGLMMSAGIAISLIIAFLVFPIVLIMVNKKDEHEREKNSKFSLISKASYLVENKGSSILIGSLLVVVFSLSGASQLIVENSFINYFKQSTDIYKGMKVIDENLGGTTPLDVIIKFKDEEKTVKIVEKASEDDFFDDFEDEYKESENDEQYWFSQDKMNTITKVHNYLDSLEEVGKVQSLASILKVGKLLNDNKELDGITLALLYKKLPERYKDLILAPYVNIEHNEARITMRIVDSNPSLRRNELLNKINTDLRDIIENKETSYKLSNLMVLYNNMLQSLFDSQISTLGFVLVILFIMFLLLFRSLKIAFIALIANIIPISAIFGIMGWLNIPLDIMTITIAAISIGIGVDDTIHYIHRFKEEYKFDHNYINAMKRSHESIGYAMYYTSLVVVVGFSILVLSNLIPTIYFGLLTVVVMATILASALLLLPRLIILLKPFTKH</sequence>
<evidence type="ECO:0000256" key="3">
    <source>
        <dbReference type="ARBA" id="ARBA00022692"/>
    </source>
</evidence>
<feature type="transmembrane region" description="Helical" evidence="6">
    <location>
        <begin position="386"/>
        <end position="412"/>
    </location>
</feature>
<keyword evidence="3 6" id="KW-0812">Transmembrane</keyword>
<proteinExistence type="predicted"/>
<evidence type="ECO:0000256" key="2">
    <source>
        <dbReference type="ARBA" id="ARBA00022475"/>
    </source>
</evidence>
<dbReference type="GO" id="GO:0005886">
    <property type="term" value="C:plasma membrane"/>
    <property type="evidence" value="ECO:0007669"/>
    <property type="project" value="UniProtKB-SubCell"/>
</dbReference>
<dbReference type="PRINTS" id="PR00702">
    <property type="entry name" value="ACRIFLAVINRP"/>
</dbReference>
<name>A0A1P8KLP5_9BACT</name>
<dbReference type="SUPFAM" id="SSF82866">
    <property type="entry name" value="Multidrug efflux transporter AcrB transmembrane domain"/>
    <property type="match status" value="2"/>
</dbReference>
<feature type="transmembrane region" description="Helical" evidence="6">
    <location>
        <begin position="284"/>
        <end position="304"/>
    </location>
</feature>
<dbReference type="InterPro" id="IPR050545">
    <property type="entry name" value="Mycobact_MmpL"/>
</dbReference>
<dbReference type="Proteomes" id="UP000186074">
    <property type="component" value="Chromosome"/>
</dbReference>
<evidence type="ECO:0000256" key="5">
    <source>
        <dbReference type="ARBA" id="ARBA00023136"/>
    </source>
</evidence>
<dbReference type="STRING" id="1850254.LPB137_06130"/>
<dbReference type="Gene3D" id="1.20.1640.10">
    <property type="entry name" value="Multidrug efflux transporter AcrB transmembrane domain"/>
    <property type="match status" value="2"/>
</dbReference>
<evidence type="ECO:0000259" key="7">
    <source>
        <dbReference type="PROSITE" id="PS50156"/>
    </source>
</evidence>
<dbReference type="InterPro" id="IPR000731">
    <property type="entry name" value="SSD"/>
</dbReference>
<feature type="transmembrane region" description="Helical" evidence="6">
    <location>
        <begin position="443"/>
        <end position="463"/>
    </location>
</feature>
<protein>
    <recommendedName>
        <fullName evidence="7">SSD domain-containing protein</fullName>
    </recommendedName>
</protein>
<organism evidence="8 9">
    <name type="scientific">Poseidonibacter parvus</name>
    <dbReference type="NCBI Taxonomy" id="1850254"/>
    <lineage>
        <taxon>Bacteria</taxon>
        <taxon>Pseudomonadati</taxon>
        <taxon>Campylobacterota</taxon>
        <taxon>Epsilonproteobacteria</taxon>
        <taxon>Campylobacterales</taxon>
        <taxon>Arcobacteraceae</taxon>
        <taxon>Poseidonibacter</taxon>
    </lineage>
</organism>
<feature type="transmembrane region" description="Helical" evidence="6">
    <location>
        <begin position="769"/>
        <end position="787"/>
    </location>
</feature>
<keyword evidence="5 6" id="KW-0472">Membrane</keyword>
<comment type="subcellular location">
    <subcellularLocation>
        <location evidence="1">Cell membrane</location>
        <topology evidence="1">Multi-pass membrane protein</topology>
    </subcellularLocation>
</comment>
<feature type="transmembrane region" description="Helical" evidence="6">
    <location>
        <begin position="9"/>
        <end position="32"/>
    </location>
</feature>
<reference evidence="8 9" key="1">
    <citation type="submission" date="2017-01" db="EMBL/GenBank/DDBJ databases">
        <title>Genome sequencing of Arcobacter sp. LPB0137.</title>
        <authorList>
            <person name="Lee G.-W."/>
            <person name="Yi H."/>
        </authorList>
    </citation>
    <scope>NUCLEOTIDE SEQUENCE [LARGE SCALE GENOMIC DNA]</scope>
    <source>
        <strain evidence="8 9">LPB0137</strain>
    </source>
</reference>
<dbReference type="PANTHER" id="PTHR33406:SF12">
    <property type="entry name" value="BLR2997 PROTEIN"/>
    <property type="match status" value="1"/>
</dbReference>
<evidence type="ECO:0000313" key="9">
    <source>
        <dbReference type="Proteomes" id="UP000186074"/>
    </source>
</evidence>
<feature type="transmembrane region" description="Helical" evidence="6">
    <location>
        <begin position="362"/>
        <end position="380"/>
    </location>
</feature>
<dbReference type="InterPro" id="IPR001036">
    <property type="entry name" value="Acrflvin-R"/>
</dbReference>
<evidence type="ECO:0000256" key="6">
    <source>
        <dbReference type="SAM" id="Phobius"/>
    </source>
</evidence>
<dbReference type="OrthoDB" id="5429313at2"/>
<evidence type="ECO:0000313" key="8">
    <source>
        <dbReference type="EMBL" id="APW65452.1"/>
    </source>
</evidence>
<dbReference type="RefSeq" id="WP_076085801.1">
    <property type="nucleotide sequence ID" value="NZ_CP019070.1"/>
</dbReference>
<dbReference type="KEGG" id="alp:LPB137_06130"/>
<evidence type="ECO:0000256" key="1">
    <source>
        <dbReference type="ARBA" id="ARBA00004651"/>
    </source>
</evidence>
<feature type="transmembrane region" description="Helical" evidence="6">
    <location>
        <begin position="310"/>
        <end position="332"/>
    </location>
</feature>
<dbReference type="EMBL" id="CP019070">
    <property type="protein sequence ID" value="APW65452.1"/>
    <property type="molecule type" value="Genomic_DNA"/>
</dbReference>
<feature type="domain" description="SSD" evidence="7">
    <location>
        <begin position="693"/>
        <end position="820"/>
    </location>
</feature>